<evidence type="ECO:0000259" key="12">
    <source>
        <dbReference type="PROSITE" id="PS50125"/>
    </source>
</evidence>
<sequence length="408" mass="47228">MWRWLQAYQTMHYTKDRTGIIQVLGSKILAFGAVTQDELTWLVQLEFERDLMFDDSNKYMDERHEVYPEQHFDVYQIFNNIDTMSAEIHKNDLPEPSEISSLYWFGNHSLEVEVFDDIHVHIAHDILEILESNIQKEYTQFVYSIICIALVIVFCPILFVWYARSLNEMMQEIRTYTIRLNAEKLRAEKLLYQMLPPTVAEQLKLGKQVRGESYEEVTIYFSDICGFTEMSAAANSPWDIVDLLDTLYTTFDNQIEKYDVYKVETIGDAYMVVSGLPSRNGSKHFSEMADMSLKLVSLAKEIVIPHQPDRCLKLRIGLHTGPCVAGVVGQKMPRYCLFGDTVNTAARMESTGEPLRIHISEATKRGLVPIGNYVISRRGDLQIKGKESWKHSGWKDGRKHFINKQKTR</sequence>
<dbReference type="InterPro" id="IPR050401">
    <property type="entry name" value="Cyclic_nucleotide_synthase"/>
</dbReference>
<keyword evidence="8 10" id="KW-0456">Lyase</keyword>
<evidence type="ECO:0000256" key="10">
    <source>
        <dbReference type="RuleBase" id="RU000405"/>
    </source>
</evidence>
<dbReference type="Proteomes" id="UP000694865">
    <property type="component" value="Unplaced"/>
</dbReference>
<dbReference type="InterPro" id="IPR029787">
    <property type="entry name" value="Nucleotide_cyclase"/>
</dbReference>
<dbReference type="EC" id="4.6.1.2" evidence="2"/>
<dbReference type="Gene3D" id="3.30.70.1230">
    <property type="entry name" value="Nucleotide cyclase"/>
    <property type="match status" value="1"/>
</dbReference>
<dbReference type="SUPFAM" id="SSF55073">
    <property type="entry name" value="Nucleotide cyclase"/>
    <property type="match status" value="1"/>
</dbReference>
<evidence type="ECO:0000313" key="14">
    <source>
        <dbReference type="RefSeq" id="XP_002738194.1"/>
    </source>
</evidence>
<dbReference type="PANTHER" id="PTHR11920:SF501">
    <property type="entry name" value="GUANYLATE CYCLASE 32E"/>
    <property type="match status" value="1"/>
</dbReference>
<name>A0ABM0GVH0_SACKO</name>
<keyword evidence="6 11" id="KW-1133">Transmembrane helix</keyword>
<dbReference type="SMART" id="SM00044">
    <property type="entry name" value="CYCc"/>
    <property type="match status" value="1"/>
</dbReference>
<comment type="similarity">
    <text evidence="10">Belongs to the adenylyl cyclase class-4/guanylyl cyclase family.</text>
</comment>
<comment type="subcellular location">
    <subcellularLocation>
        <location evidence="1">Membrane</location>
        <topology evidence="1">Single-pass type I membrane protein</topology>
    </subcellularLocation>
</comment>
<dbReference type="PROSITE" id="PS00452">
    <property type="entry name" value="GUANYLATE_CYCLASE_1"/>
    <property type="match status" value="1"/>
</dbReference>
<feature type="domain" description="Guanylate cyclase" evidence="12">
    <location>
        <begin position="218"/>
        <end position="349"/>
    </location>
</feature>
<keyword evidence="4" id="KW-0732">Signal</keyword>
<evidence type="ECO:0000313" key="13">
    <source>
        <dbReference type="Proteomes" id="UP000694865"/>
    </source>
</evidence>
<keyword evidence="13" id="KW-1185">Reference proteome</keyword>
<dbReference type="Gene3D" id="6.10.250.780">
    <property type="match status" value="1"/>
</dbReference>
<evidence type="ECO:0000256" key="11">
    <source>
        <dbReference type="SAM" id="Phobius"/>
    </source>
</evidence>
<evidence type="ECO:0000256" key="8">
    <source>
        <dbReference type="ARBA" id="ARBA00023239"/>
    </source>
</evidence>
<feature type="transmembrane region" description="Helical" evidence="11">
    <location>
        <begin position="141"/>
        <end position="163"/>
    </location>
</feature>
<dbReference type="GeneID" id="100369048"/>
<keyword evidence="3 11" id="KW-0812">Transmembrane</keyword>
<evidence type="ECO:0000256" key="4">
    <source>
        <dbReference type="ARBA" id="ARBA00022729"/>
    </source>
</evidence>
<evidence type="ECO:0000256" key="9">
    <source>
        <dbReference type="ARBA" id="ARBA00023293"/>
    </source>
</evidence>
<dbReference type="InterPro" id="IPR001054">
    <property type="entry name" value="A/G_cyclase"/>
</dbReference>
<evidence type="ECO:0000256" key="1">
    <source>
        <dbReference type="ARBA" id="ARBA00004479"/>
    </source>
</evidence>
<dbReference type="PANTHER" id="PTHR11920">
    <property type="entry name" value="GUANYLYL CYCLASE"/>
    <property type="match status" value="1"/>
</dbReference>
<evidence type="ECO:0000256" key="7">
    <source>
        <dbReference type="ARBA" id="ARBA00023136"/>
    </source>
</evidence>
<evidence type="ECO:0000256" key="2">
    <source>
        <dbReference type="ARBA" id="ARBA00012202"/>
    </source>
</evidence>
<evidence type="ECO:0000256" key="6">
    <source>
        <dbReference type="ARBA" id="ARBA00022989"/>
    </source>
</evidence>
<accession>A0ABM0GVH0</accession>
<dbReference type="RefSeq" id="XP_002738194.1">
    <property type="nucleotide sequence ID" value="XM_002738148.1"/>
</dbReference>
<proteinExistence type="inferred from homology"/>
<gene>
    <name evidence="14" type="primary">LOC100369048</name>
</gene>
<dbReference type="Pfam" id="PF07701">
    <property type="entry name" value="HNOBA"/>
    <property type="match status" value="1"/>
</dbReference>
<dbReference type="InterPro" id="IPR011645">
    <property type="entry name" value="HNOB_dom_associated"/>
</dbReference>
<reference evidence="14" key="1">
    <citation type="submission" date="2025-08" db="UniProtKB">
        <authorList>
            <consortium name="RefSeq"/>
        </authorList>
    </citation>
    <scope>IDENTIFICATION</scope>
    <source>
        <tissue evidence="14">Testes</tissue>
    </source>
</reference>
<dbReference type="Pfam" id="PF00211">
    <property type="entry name" value="Guanylate_cyc"/>
    <property type="match status" value="1"/>
</dbReference>
<keyword evidence="7 11" id="KW-0472">Membrane</keyword>
<protein>
    <recommendedName>
        <fullName evidence="2">guanylate cyclase</fullName>
        <ecNumber evidence="2">4.6.1.2</ecNumber>
    </recommendedName>
</protein>
<dbReference type="CDD" id="cd07302">
    <property type="entry name" value="CHD"/>
    <property type="match status" value="1"/>
</dbReference>
<dbReference type="InterPro" id="IPR018297">
    <property type="entry name" value="A/G_cyclase_CS"/>
</dbReference>
<dbReference type="PROSITE" id="PS50125">
    <property type="entry name" value="GUANYLATE_CYCLASE_2"/>
    <property type="match status" value="1"/>
</dbReference>
<organism evidence="13 14">
    <name type="scientific">Saccoglossus kowalevskii</name>
    <name type="common">Acorn worm</name>
    <dbReference type="NCBI Taxonomy" id="10224"/>
    <lineage>
        <taxon>Eukaryota</taxon>
        <taxon>Metazoa</taxon>
        <taxon>Hemichordata</taxon>
        <taxon>Enteropneusta</taxon>
        <taxon>Harrimaniidae</taxon>
        <taxon>Saccoglossus</taxon>
    </lineage>
</organism>
<keyword evidence="5" id="KW-0547">Nucleotide-binding</keyword>
<evidence type="ECO:0000256" key="3">
    <source>
        <dbReference type="ARBA" id="ARBA00022692"/>
    </source>
</evidence>
<evidence type="ECO:0000256" key="5">
    <source>
        <dbReference type="ARBA" id="ARBA00022741"/>
    </source>
</evidence>
<keyword evidence="9" id="KW-0141">cGMP biosynthesis</keyword>